<dbReference type="GO" id="GO:0043565">
    <property type="term" value="F:sequence-specific DNA binding"/>
    <property type="evidence" value="ECO:0007669"/>
    <property type="project" value="InterPro"/>
</dbReference>
<dbReference type="SUPFAM" id="SSF46689">
    <property type="entry name" value="Homeodomain-like"/>
    <property type="match status" value="2"/>
</dbReference>
<keyword evidence="4" id="KW-0675">Receptor</keyword>
<dbReference type="Gene3D" id="1.10.10.60">
    <property type="entry name" value="Homeodomain-like"/>
    <property type="match status" value="1"/>
</dbReference>
<feature type="domain" description="HTH araC/xylS-type" evidence="3">
    <location>
        <begin position="206"/>
        <end position="301"/>
    </location>
</feature>
<dbReference type="AlphaFoldDB" id="A0AAQ1KEV5"/>
<dbReference type="Proteomes" id="UP000183385">
    <property type="component" value="Unassembled WGS sequence"/>
</dbReference>
<dbReference type="PANTHER" id="PTHR47893:SF1">
    <property type="entry name" value="REGULATORY PROTEIN PCHR"/>
    <property type="match status" value="1"/>
</dbReference>
<dbReference type="Pfam" id="PF12833">
    <property type="entry name" value="HTH_18"/>
    <property type="match status" value="1"/>
</dbReference>
<sequence>MSSSKAMQRSVPSDFTLSVPGCGATPAGEAAADITLSAGTVVVQTQGWMQEPLWKGLKLILVLSGRLDCRVEGLPPVEIRGPTLCAVANQGEFCGDHLFASGVPVRYTTVQLDFPAIRSVGLEPERLFRQRHDGGPVLFCRPASRSLLALARQIATCPLHGPSRAFYLGGKALEMTALGLEDLLADQPPGSAAEARLNSADLERVQAARELLCRDLQHSPPLATLARQVGLNARKLTEGFRQLFGSSVYAYLQEVRLSEAYRLLASGESNVSSAAYRVGYSPAHFSIAFRKRFGVSPRELR</sequence>
<dbReference type="PROSITE" id="PS01124">
    <property type="entry name" value="HTH_ARAC_FAMILY_2"/>
    <property type="match status" value="1"/>
</dbReference>
<accession>A0AAQ1KEV5</accession>
<dbReference type="PANTHER" id="PTHR47893">
    <property type="entry name" value="REGULATORY PROTEIN PCHR"/>
    <property type="match status" value="1"/>
</dbReference>
<dbReference type="InterPro" id="IPR018060">
    <property type="entry name" value="HTH_AraC"/>
</dbReference>
<name>A0AAQ1KEV5_9PSED</name>
<evidence type="ECO:0000256" key="1">
    <source>
        <dbReference type="ARBA" id="ARBA00023015"/>
    </source>
</evidence>
<dbReference type="GO" id="GO:0003700">
    <property type="term" value="F:DNA-binding transcription factor activity"/>
    <property type="evidence" value="ECO:0007669"/>
    <property type="project" value="InterPro"/>
</dbReference>
<keyword evidence="5" id="KW-1185">Reference proteome</keyword>
<keyword evidence="2" id="KW-0804">Transcription</keyword>
<proteinExistence type="predicted"/>
<comment type="caution">
    <text evidence="4">The sequence shown here is derived from an EMBL/GenBank/DDBJ whole genome shotgun (WGS) entry which is preliminary data.</text>
</comment>
<protein>
    <submittedName>
        <fullName evidence="4">AraC family transcriptional regulator, transcriptional activator of the genes for pyochelin and ferripyochelin receptors</fullName>
    </submittedName>
</protein>
<dbReference type="InterPro" id="IPR009057">
    <property type="entry name" value="Homeodomain-like_sf"/>
</dbReference>
<evidence type="ECO:0000256" key="2">
    <source>
        <dbReference type="ARBA" id="ARBA00023163"/>
    </source>
</evidence>
<evidence type="ECO:0000313" key="5">
    <source>
        <dbReference type="Proteomes" id="UP000183385"/>
    </source>
</evidence>
<organism evidence="4 5">
    <name type="scientific">Pseudomonas citronellolis</name>
    <dbReference type="NCBI Taxonomy" id="53408"/>
    <lineage>
        <taxon>Bacteria</taxon>
        <taxon>Pseudomonadati</taxon>
        <taxon>Pseudomonadota</taxon>
        <taxon>Gammaproteobacteria</taxon>
        <taxon>Pseudomonadales</taxon>
        <taxon>Pseudomonadaceae</taxon>
        <taxon>Pseudomonas</taxon>
    </lineage>
</organism>
<gene>
    <name evidence="4" type="ORF">SAMN05216577_10754</name>
</gene>
<dbReference type="InterPro" id="IPR053142">
    <property type="entry name" value="PchR_regulatory_protein"/>
</dbReference>
<dbReference type="EMBL" id="FOLS01000007">
    <property type="protein sequence ID" value="SFC55335.1"/>
    <property type="molecule type" value="Genomic_DNA"/>
</dbReference>
<keyword evidence="1" id="KW-0805">Transcription regulation</keyword>
<evidence type="ECO:0000313" key="4">
    <source>
        <dbReference type="EMBL" id="SFC55335.1"/>
    </source>
</evidence>
<evidence type="ECO:0000259" key="3">
    <source>
        <dbReference type="PROSITE" id="PS01124"/>
    </source>
</evidence>
<dbReference type="RefSeq" id="WP_082936770.1">
    <property type="nucleotide sequence ID" value="NZ_BDGS01000001.1"/>
</dbReference>
<dbReference type="SMART" id="SM00342">
    <property type="entry name" value="HTH_ARAC"/>
    <property type="match status" value="1"/>
</dbReference>
<reference evidence="4 5" key="1">
    <citation type="submission" date="2016-10" db="EMBL/GenBank/DDBJ databases">
        <authorList>
            <person name="Varghese N."/>
            <person name="Submissions S."/>
        </authorList>
    </citation>
    <scope>NUCLEOTIDE SEQUENCE [LARGE SCALE GENOMIC DNA]</scope>
    <source>
        <strain evidence="4 5">LMG 18378</strain>
    </source>
</reference>